<dbReference type="AlphaFoldDB" id="A0A0M9U396"/>
<dbReference type="InterPro" id="IPR004104">
    <property type="entry name" value="Gfo/Idh/MocA-like_OxRdtase_C"/>
</dbReference>
<evidence type="ECO:0000259" key="3">
    <source>
        <dbReference type="Pfam" id="PF01408"/>
    </source>
</evidence>
<dbReference type="SUPFAM" id="SSF51735">
    <property type="entry name" value="NAD(P)-binding Rossmann-fold domains"/>
    <property type="match status" value="1"/>
</dbReference>
<dbReference type="Pfam" id="PF01408">
    <property type="entry name" value="GFO_IDH_MocA"/>
    <property type="match status" value="1"/>
</dbReference>
<evidence type="ECO:0000313" key="6">
    <source>
        <dbReference type="EMBL" id="KPL81662.1"/>
    </source>
</evidence>
<evidence type="ECO:0000313" key="5">
    <source>
        <dbReference type="EMBL" id="GAP19510.1"/>
    </source>
</evidence>
<organism evidence="5">
    <name type="scientific">Levilinea saccharolytica</name>
    <dbReference type="NCBI Taxonomy" id="229921"/>
    <lineage>
        <taxon>Bacteria</taxon>
        <taxon>Bacillati</taxon>
        <taxon>Chloroflexota</taxon>
        <taxon>Anaerolineae</taxon>
        <taxon>Anaerolineales</taxon>
        <taxon>Anaerolineaceae</taxon>
        <taxon>Levilinea</taxon>
    </lineage>
</organism>
<dbReference type="EMBL" id="LGCM01000037">
    <property type="protein sequence ID" value="KPL81662.1"/>
    <property type="molecule type" value="Genomic_DNA"/>
</dbReference>
<name>A0A0M9U396_9CHLR</name>
<evidence type="ECO:0000313" key="7">
    <source>
        <dbReference type="Proteomes" id="UP000050501"/>
    </source>
</evidence>
<dbReference type="PANTHER" id="PTHR42840">
    <property type="entry name" value="NAD(P)-BINDING ROSSMANN-FOLD SUPERFAMILY PROTEIN-RELATED"/>
    <property type="match status" value="1"/>
</dbReference>
<evidence type="ECO:0000256" key="1">
    <source>
        <dbReference type="ARBA" id="ARBA00010928"/>
    </source>
</evidence>
<evidence type="ECO:0000259" key="4">
    <source>
        <dbReference type="Pfam" id="PF02894"/>
    </source>
</evidence>
<proteinExistence type="inferred from homology"/>
<comment type="similarity">
    <text evidence="1">Belongs to the Gfo/Idh/MocA family.</text>
</comment>
<dbReference type="GO" id="GO:0000166">
    <property type="term" value="F:nucleotide binding"/>
    <property type="evidence" value="ECO:0007669"/>
    <property type="project" value="InterPro"/>
</dbReference>
<dbReference type="InterPro" id="IPR000683">
    <property type="entry name" value="Gfo/Idh/MocA-like_OxRdtase_N"/>
</dbReference>
<dbReference type="SUPFAM" id="SSF55347">
    <property type="entry name" value="Glyceraldehyde-3-phosphate dehydrogenase-like, C-terminal domain"/>
    <property type="match status" value="1"/>
</dbReference>
<dbReference type="InterPro" id="IPR030827">
    <property type="entry name" value="Myo_inos_IolG"/>
</dbReference>
<dbReference type="NCBIfam" id="TIGR04380">
    <property type="entry name" value="myo_inos_iolG"/>
    <property type="match status" value="1"/>
</dbReference>
<reference evidence="5" key="1">
    <citation type="journal article" date="2015" name="Genome Announc.">
        <title>Draft Genome Sequences of Anaerolinea thermolimosa IMO-1, Bellilinea caldifistulae GOMI-1, Leptolinea tardivitalis YMTK-2, Levilinea saccharolytica KIBI-1, Longilinea arvoryzae KOME-1, Previously Described as Members of the Class Anaerolineae (Chloroflexi).</title>
        <authorList>
            <person name="Matsuura N."/>
            <person name="Tourlousse M.D."/>
            <person name="Ohashi A."/>
            <person name="Hugenholtz P."/>
            <person name="Sekiguchi Y."/>
        </authorList>
    </citation>
    <scope>NUCLEOTIDE SEQUENCE</scope>
    <source>
        <strain evidence="5">KIBI-1</strain>
    </source>
</reference>
<dbReference type="Pfam" id="PF02894">
    <property type="entry name" value="GFO_IDH_MocA_C"/>
    <property type="match status" value="1"/>
</dbReference>
<evidence type="ECO:0000256" key="2">
    <source>
        <dbReference type="ARBA" id="ARBA00023002"/>
    </source>
</evidence>
<gene>
    <name evidence="6" type="ORF">ADN01_10095</name>
    <name evidence="5" type="ORF">LSAC_03414</name>
</gene>
<dbReference type="RefSeq" id="WP_062419783.1">
    <property type="nucleotide sequence ID" value="NZ_BBXZ01000180.1"/>
</dbReference>
<sequence length="338" mass="36747">MHTIRVGLIGAGRMGRVFAQTLAYTVAEVDLVAVADANAQTSAEVAAHFHVPHHYGDYRELLKREDIDAVVVVTPTATHAEVIAAAAAAGKHIFSEKPLAQTLSECDAAIEAVERSGVKLQLGFMRRFDAGYRMAKQKIEEGLIGTPVMFHAASRDPKRTSLEFARRENSGGLIMDMGVHDFDLARWLMGSEVVRTYSEGGCLVYPELNEVGDIDNALINLKFANGALGAIDLSRNAVYGYDIRTEVLGSEGSLLIGTLQQTPTLMLTRAGVTHDTVPYFMERFGEAYTNEIRDFVTCLIEDRPPSVDAYDARKATAIGVAATLSLDEGRPVSLDEVQ</sequence>
<accession>A0A0M9U396</accession>
<dbReference type="Proteomes" id="UP000050501">
    <property type="component" value="Unassembled WGS sequence"/>
</dbReference>
<dbReference type="GO" id="GO:0016491">
    <property type="term" value="F:oxidoreductase activity"/>
    <property type="evidence" value="ECO:0007669"/>
    <property type="project" value="UniProtKB-KW"/>
</dbReference>
<dbReference type="Gene3D" id="3.40.50.720">
    <property type="entry name" value="NAD(P)-binding Rossmann-like Domain"/>
    <property type="match status" value="1"/>
</dbReference>
<keyword evidence="2" id="KW-0560">Oxidoreductase</keyword>
<dbReference type="STRING" id="229921.ADN01_10095"/>
<keyword evidence="7" id="KW-1185">Reference proteome</keyword>
<dbReference type="Gene3D" id="3.30.360.10">
    <property type="entry name" value="Dihydrodipicolinate Reductase, domain 2"/>
    <property type="match status" value="1"/>
</dbReference>
<feature type="domain" description="Gfo/Idh/MocA-like oxidoreductase C-terminal" evidence="4">
    <location>
        <begin position="136"/>
        <end position="334"/>
    </location>
</feature>
<reference evidence="6 7" key="2">
    <citation type="submission" date="2015-07" db="EMBL/GenBank/DDBJ databases">
        <title>Genome sequence of Levilinea saccharolytica DSM 16555.</title>
        <authorList>
            <person name="Hemp J."/>
            <person name="Ward L.M."/>
            <person name="Pace L.A."/>
            <person name="Fischer W.W."/>
        </authorList>
    </citation>
    <scope>NUCLEOTIDE SEQUENCE [LARGE SCALE GENOMIC DNA]</scope>
    <source>
        <strain evidence="6 7">KIBI-1</strain>
    </source>
</reference>
<dbReference type="InterPro" id="IPR036291">
    <property type="entry name" value="NAD(P)-bd_dom_sf"/>
</dbReference>
<dbReference type="EMBL" id="DF967975">
    <property type="protein sequence ID" value="GAP19510.1"/>
    <property type="molecule type" value="Genomic_DNA"/>
</dbReference>
<protein>
    <submittedName>
        <fullName evidence="5">Predicted dehydrogenase</fullName>
    </submittedName>
</protein>
<feature type="domain" description="Gfo/Idh/MocA-like oxidoreductase N-terminal" evidence="3">
    <location>
        <begin position="4"/>
        <end position="124"/>
    </location>
</feature>
<dbReference type="OrthoDB" id="9815825at2"/>
<dbReference type="PANTHER" id="PTHR42840:SF3">
    <property type="entry name" value="BINDING ROSSMANN FOLD OXIDOREDUCTASE, PUTATIVE (AFU_ORTHOLOGUE AFUA_2G10240)-RELATED"/>
    <property type="match status" value="1"/>
</dbReference>